<reference evidence="2" key="1">
    <citation type="submission" date="2014-03" db="EMBL/GenBank/DDBJ databases">
        <authorList>
            <person name="Aksoy S."/>
            <person name="Warren W."/>
            <person name="Wilson R.K."/>
        </authorList>
    </citation>
    <scope>NUCLEOTIDE SEQUENCE [LARGE SCALE GENOMIC DNA]</scope>
    <source>
        <strain evidence="2">IAEA</strain>
    </source>
</reference>
<dbReference type="Proteomes" id="UP000092445">
    <property type="component" value="Unassembled WGS sequence"/>
</dbReference>
<accession>A0A1A9ZWX1</accession>
<dbReference type="AlphaFoldDB" id="A0A1A9ZWX1"/>
<keyword evidence="2" id="KW-1185">Reference proteome</keyword>
<evidence type="ECO:0000313" key="2">
    <source>
        <dbReference type="Proteomes" id="UP000092445"/>
    </source>
</evidence>
<dbReference type="STRING" id="7398.A0A1A9ZWX1"/>
<proteinExistence type="predicted"/>
<organism evidence="1 2">
    <name type="scientific">Glossina pallidipes</name>
    <name type="common">Tsetse fly</name>
    <dbReference type="NCBI Taxonomy" id="7398"/>
    <lineage>
        <taxon>Eukaryota</taxon>
        <taxon>Metazoa</taxon>
        <taxon>Ecdysozoa</taxon>
        <taxon>Arthropoda</taxon>
        <taxon>Hexapoda</taxon>
        <taxon>Insecta</taxon>
        <taxon>Pterygota</taxon>
        <taxon>Neoptera</taxon>
        <taxon>Endopterygota</taxon>
        <taxon>Diptera</taxon>
        <taxon>Brachycera</taxon>
        <taxon>Muscomorpha</taxon>
        <taxon>Hippoboscoidea</taxon>
        <taxon>Glossinidae</taxon>
        <taxon>Glossina</taxon>
    </lineage>
</organism>
<evidence type="ECO:0000313" key="1">
    <source>
        <dbReference type="EnsemblMetazoa" id="GPAI027640-PA"/>
    </source>
</evidence>
<dbReference type="VEuPathDB" id="VectorBase:GPAI027640"/>
<protein>
    <submittedName>
        <fullName evidence="1">Uncharacterized protein</fullName>
    </submittedName>
</protein>
<name>A0A1A9ZWX1_GLOPL</name>
<reference evidence="1" key="2">
    <citation type="submission" date="2020-05" db="UniProtKB">
        <authorList>
            <consortium name="EnsemblMetazoa"/>
        </authorList>
    </citation>
    <scope>IDENTIFICATION</scope>
    <source>
        <strain evidence="1">IAEA</strain>
    </source>
</reference>
<dbReference type="EnsemblMetazoa" id="GPAI027640-RA">
    <property type="protein sequence ID" value="GPAI027640-PA"/>
    <property type="gene ID" value="GPAI027640"/>
</dbReference>
<sequence length="133" mass="13439">MPNGLSKKAAYNARGSYPVSVGNMITVPVSASIAKTGHKRRKQTLAKLMPIKLEENLSPTKSSSASATASAAASAAAAAAAAATTNAAEELLSIQLVNVGANANNSSTNSNTIALTTANVLSAKTIKLENIEN</sequence>